<dbReference type="PANTHER" id="PTHR11122">
    <property type="entry name" value="APOSPORY-ASSOCIATED PROTEIN C-RELATED"/>
    <property type="match status" value="1"/>
</dbReference>
<dbReference type="Gene3D" id="2.70.98.10">
    <property type="match status" value="1"/>
</dbReference>
<accession>A0AA88AW43</accession>
<evidence type="ECO:0008006" key="4">
    <source>
        <dbReference type="Google" id="ProtNLM"/>
    </source>
</evidence>
<evidence type="ECO:0000313" key="2">
    <source>
        <dbReference type="EMBL" id="GMN55648.1"/>
    </source>
</evidence>
<dbReference type="SUPFAM" id="SSF74650">
    <property type="entry name" value="Galactose mutarotase-like"/>
    <property type="match status" value="1"/>
</dbReference>
<organism evidence="2 3">
    <name type="scientific">Ficus carica</name>
    <name type="common">Common fig</name>
    <dbReference type="NCBI Taxonomy" id="3494"/>
    <lineage>
        <taxon>Eukaryota</taxon>
        <taxon>Viridiplantae</taxon>
        <taxon>Streptophyta</taxon>
        <taxon>Embryophyta</taxon>
        <taxon>Tracheophyta</taxon>
        <taxon>Spermatophyta</taxon>
        <taxon>Magnoliopsida</taxon>
        <taxon>eudicotyledons</taxon>
        <taxon>Gunneridae</taxon>
        <taxon>Pentapetalae</taxon>
        <taxon>rosids</taxon>
        <taxon>fabids</taxon>
        <taxon>Rosales</taxon>
        <taxon>Moraceae</taxon>
        <taxon>Ficeae</taxon>
        <taxon>Ficus</taxon>
    </lineage>
</organism>
<dbReference type="AlphaFoldDB" id="A0AA88AW43"/>
<dbReference type="EMBL" id="BTGU01000058">
    <property type="protein sequence ID" value="GMN55648.1"/>
    <property type="molecule type" value="Genomic_DNA"/>
</dbReference>
<dbReference type="InterPro" id="IPR014718">
    <property type="entry name" value="GH-type_carb-bd"/>
</dbReference>
<dbReference type="GO" id="GO:0005737">
    <property type="term" value="C:cytoplasm"/>
    <property type="evidence" value="ECO:0007669"/>
    <property type="project" value="TreeGrafter"/>
</dbReference>
<dbReference type="InterPro" id="IPR011013">
    <property type="entry name" value="Gal_mutarotase_sf_dom"/>
</dbReference>
<comment type="caution">
    <text evidence="2">The sequence shown here is derived from an EMBL/GenBank/DDBJ whole genome shotgun (WGS) entry which is preliminary data.</text>
</comment>
<proteinExistence type="predicted"/>
<gene>
    <name evidence="2" type="ORF">TIFTF001_024776</name>
</gene>
<dbReference type="Gramene" id="FCD_00031920-RA">
    <property type="protein sequence ID" value="FCD_00031920-RA:cds"/>
    <property type="gene ID" value="FCD_00031920"/>
</dbReference>
<dbReference type="GO" id="GO:0030246">
    <property type="term" value="F:carbohydrate binding"/>
    <property type="evidence" value="ECO:0007669"/>
    <property type="project" value="InterPro"/>
</dbReference>
<dbReference type="PANTHER" id="PTHR11122:SF15">
    <property type="entry name" value="PROTEIN NDH-DEPENDENT CYCLIC ELECTRON FLOW 5"/>
    <property type="match status" value="1"/>
</dbReference>
<reference evidence="2" key="1">
    <citation type="submission" date="2023-07" db="EMBL/GenBank/DDBJ databases">
        <title>draft genome sequence of fig (Ficus carica).</title>
        <authorList>
            <person name="Takahashi T."/>
            <person name="Nishimura K."/>
        </authorList>
    </citation>
    <scope>NUCLEOTIDE SEQUENCE</scope>
</reference>
<dbReference type="GO" id="GO:0047938">
    <property type="term" value="F:glucose-6-phosphate 1-epimerase activity"/>
    <property type="evidence" value="ECO:0007669"/>
    <property type="project" value="TreeGrafter"/>
</dbReference>
<keyword evidence="3" id="KW-1185">Reference proteome</keyword>
<dbReference type="GO" id="GO:0005975">
    <property type="term" value="P:carbohydrate metabolic process"/>
    <property type="evidence" value="ECO:0007669"/>
    <property type="project" value="InterPro"/>
</dbReference>
<evidence type="ECO:0000256" key="1">
    <source>
        <dbReference type="SAM" id="MobiDB-lite"/>
    </source>
</evidence>
<protein>
    <recommendedName>
        <fullName evidence="4">NDH-dependent cyclic electron flow 5</fullName>
    </recommendedName>
</protein>
<dbReference type="Proteomes" id="UP001187192">
    <property type="component" value="Unassembled WGS sequence"/>
</dbReference>
<feature type="compositionally biased region" description="Basic and acidic residues" evidence="1">
    <location>
        <begin position="285"/>
        <end position="297"/>
    </location>
</feature>
<feature type="region of interest" description="Disordered" evidence="1">
    <location>
        <begin position="281"/>
        <end position="309"/>
    </location>
</feature>
<name>A0AA88AW43_FICCA</name>
<evidence type="ECO:0000313" key="3">
    <source>
        <dbReference type="Proteomes" id="UP001187192"/>
    </source>
</evidence>
<sequence>MAMALNPFFLPNPFSFPKTKSILISDHTFFPSYSNSTFHSKTNESKKELLVPRVASIPYQPLNVDYLEEEFSGHGVTFQGIGDSCVAKMRLANRSTAILMLPSGLITSYKTAMWHGGTDEVLHSSVSEEDNGDGRGGAVVRGGVSLALEFSSGDGVSWSPSNWTLRSIEGNSQDKIRVELISTDPGEKVEIKYIVTLKEAELSSDFEISNSRSAPIQLTGCVLSHLRVSTPDATYAIGLERSNFFNRPPYLSSFSLLPPDFGQKKKSELSQMLDKMLIWQPKNRNNGEETKSGKKESEEEMEGEETDNYKHLREEMSRIYTFAPRNVTVIDRGRRNSIIVGRKGFDELYMLSPGSDHEYYGKYSYISVGQSAMIKPLVVGAEEVLRIGQDLYNPNL</sequence>